<comment type="caution">
    <text evidence="2">The sequence shown here is derived from an EMBL/GenBank/DDBJ whole genome shotgun (WGS) entry which is preliminary data.</text>
</comment>
<feature type="transmembrane region" description="Helical" evidence="1">
    <location>
        <begin position="33"/>
        <end position="55"/>
    </location>
</feature>
<keyword evidence="1" id="KW-0812">Transmembrane</keyword>
<accession>A0AAW1UBD1</accession>
<proteinExistence type="predicted"/>
<organism evidence="2 3">
    <name type="scientific">Henosepilachna vigintioctopunctata</name>
    <dbReference type="NCBI Taxonomy" id="420089"/>
    <lineage>
        <taxon>Eukaryota</taxon>
        <taxon>Metazoa</taxon>
        <taxon>Ecdysozoa</taxon>
        <taxon>Arthropoda</taxon>
        <taxon>Hexapoda</taxon>
        <taxon>Insecta</taxon>
        <taxon>Pterygota</taxon>
        <taxon>Neoptera</taxon>
        <taxon>Endopterygota</taxon>
        <taxon>Coleoptera</taxon>
        <taxon>Polyphaga</taxon>
        <taxon>Cucujiformia</taxon>
        <taxon>Coccinelloidea</taxon>
        <taxon>Coccinellidae</taxon>
        <taxon>Epilachninae</taxon>
        <taxon>Epilachnini</taxon>
        <taxon>Henosepilachna</taxon>
    </lineage>
</organism>
<dbReference type="EMBL" id="JARQZJ010000037">
    <property type="protein sequence ID" value="KAK9876599.1"/>
    <property type="molecule type" value="Genomic_DNA"/>
</dbReference>
<keyword evidence="3" id="KW-1185">Reference proteome</keyword>
<keyword evidence="1" id="KW-1133">Transmembrane helix</keyword>
<dbReference type="AlphaFoldDB" id="A0AAW1UBD1"/>
<sequence length="99" mass="10685">MALANCPVNLRMCACQDSESLSVNPSKSTDAPLVRRVIVVNIIFCVFLGFTINLLDENHSVAYPIGCSFICSTSEPSLPVLNSIVSSAKSTYSPSSWQK</sequence>
<evidence type="ECO:0000313" key="2">
    <source>
        <dbReference type="EMBL" id="KAK9876599.1"/>
    </source>
</evidence>
<reference evidence="2 3" key="1">
    <citation type="submission" date="2023-03" db="EMBL/GenBank/DDBJ databases">
        <title>Genome insight into feeding habits of ladybird beetles.</title>
        <authorList>
            <person name="Li H.-S."/>
            <person name="Huang Y.-H."/>
            <person name="Pang H."/>
        </authorList>
    </citation>
    <scope>NUCLEOTIDE SEQUENCE [LARGE SCALE GENOMIC DNA]</scope>
    <source>
        <strain evidence="2">SYSU_2023b</strain>
        <tissue evidence="2">Whole body</tissue>
    </source>
</reference>
<gene>
    <name evidence="2" type="ORF">WA026_013978</name>
</gene>
<protein>
    <submittedName>
        <fullName evidence="2">Uncharacterized protein</fullName>
    </submittedName>
</protein>
<dbReference type="Proteomes" id="UP001431783">
    <property type="component" value="Unassembled WGS sequence"/>
</dbReference>
<evidence type="ECO:0000313" key="3">
    <source>
        <dbReference type="Proteomes" id="UP001431783"/>
    </source>
</evidence>
<name>A0AAW1UBD1_9CUCU</name>
<evidence type="ECO:0000256" key="1">
    <source>
        <dbReference type="SAM" id="Phobius"/>
    </source>
</evidence>
<keyword evidence="1" id="KW-0472">Membrane</keyword>